<feature type="domain" description="Knr4/Smi1-like" evidence="1">
    <location>
        <begin position="36"/>
        <end position="149"/>
    </location>
</feature>
<dbReference type="Pfam" id="PF09346">
    <property type="entry name" value="SMI1_KNR4"/>
    <property type="match status" value="1"/>
</dbReference>
<name>A0A4P6JL54_KTERU</name>
<accession>A0A4P6JL54</accession>
<dbReference type="EMBL" id="CP035758">
    <property type="protein sequence ID" value="QBD75386.1"/>
    <property type="molecule type" value="Genomic_DNA"/>
</dbReference>
<evidence type="ECO:0000259" key="1">
    <source>
        <dbReference type="SMART" id="SM00860"/>
    </source>
</evidence>
<dbReference type="PANTHER" id="PTHR47432:SF1">
    <property type="entry name" value="CELL WALL ASSEMBLY REGULATOR SMI1"/>
    <property type="match status" value="1"/>
</dbReference>
<protein>
    <recommendedName>
        <fullName evidence="1">Knr4/Smi1-like domain-containing protein</fullName>
    </recommendedName>
</protein>
<dbReference type="RefSeq" id="WP_129885985.1">
    <property type="nucleotide sequence ID" value="NZ_CP035758.1"/>
</dbReference>
<dbReference type="Gene3D" id="3.40.1580.10">
    <property type="entry name" value="SMI1/KNR4-like"/>
    <property type="match status" value="1"/>
</dbReference>
<dbReference type="SUPFAM" id="SSF160631">
    <property type="entry name" value="SMI1/KNR4-like"/>
    <property type="match status" value="1"/>
</dbReference>
<dbReference type="InterPro" id="IPR037883">
    <property type="entry name" value="Knr4/Smi1-like_sf"/>
</dbReference>
<dbReference type="AlphaFoldDB" id="A0A4P6JL54"/>
<dbReference type="OrthoDB" id="148653at2"/>
<dbReference type="PANTHER" id="PTHR47432">
    <property type="entry name" value="CELL WALL ASSEMBLY REGULATOR SMI1"/>
    <property type="match status" value="1"/>
</dbReference>
<gene>
    <name evidence="2" type="ORF">EPA93_04965</name>
</gene>
<dbReference type="InterPro" id="IPR018958">
    <property type="entry name" value="Knr4/Smi1-like_dom"/>
</dbReference>
<dbReference type="Proteomes" id="UP000290365">
    <property type="component" value="Chromosome"/>
</dbReference>
<evidence type="ECO:0000313" key="3">
    <source>
        <dbReference type="Proteomes" id="UP000290365"/>
    </source>
</evidence>
<sequence>MSEPVDHLGRMMLIWNMIEAWLQIAAPESLVHLYPGATEQQLHATEAELGFSLPEYIKASWSLHNGTDDFFFDNWGFLTLERMLCAYKAQQGSEEWPATYLPFAADGAGGYLCVDMGRSKGEPLERIVAFDYELGEDFVAPDFWSLLSWFVNDLEDGKYGVDESGSLVSDDVSLGT</sequence>
<evidence type="ECO:0000313" key="2">
    <source>
        <dbReference type="EMBL" id="QBD75386.1"/>
    </source>
</evidence>
<dbReference type="KEGG" id="kbs:EPA93_04965"/>
<organism evidence="2 3">
    <name type="scientific">Ktedonosporobacter rubrisoli</name>
    <dbReference type="NCBI Taxonomy" id="2509675"/>
    <lineage>
        <taxon>Bacteria</taxon>
        <taxon>Bacillati</taxon>
        <taxon>Chloroflexota</taxon>
        <taxon>Ktedonobacteria</taxon>
        <taxon>Ktedonobacterales</taxon>
        <taxon>Ktedonosporobacteraceae</taxon>
        <taxon>Ktedonosporobacter</taxon>
    </lineage>
</organism>
<dbReference type="InterPro" id="IPR051873">
    <property type="entry name" value="KNR4/SMI1_regulator"/>
</dbReference>
<keyword evidence="3" id="KW-1185">Reference proteome</keyword>
<reference evidence="2 3" key="1">
    <citation type="submission" date="2019-01" db="EMBL/GenBank/DDBJ databases">
        <title>Ktedonosporobacter rubrisoli SCAWS-G2.</title>
        <authorList>
            <person name="Huang Y."/>
            <person name="Yan B."/>
        </authorList>
    </citation>
    <scope>NUCLEOTIDE SEQUENCE [LARGE SCALE GENOMIC DNA]</scope>
    <source>
        <strain evidence="2 3">SCAWS-G2</strain>
    </source>
</reference>
<proteinExistence type="predicted"/>
<dbReference type="SMART" id="SM00860">
    <property type="entry name" value="SMI1_KNR4"/>
    <property type="match status" value="1"/>
</dbReference>